<feature type="compositionally biased region" description="Acidic residues" evidence="1">
    <location>
        <begin position="123"/>
        <end position="139"/>
    </location>
</feature>
<name>A0A1S6J2J7_9ACTN</name>
<keyword evidence="3" id="KW-1185">Reference proteome</keyword>
<reference evidence="2 3" key="1">
    <citation type="submission" date="2017-02" db="EMBL/GenBank/DDBJ databases">
        <title>Streptomyces pactum ACT12 Genome sequencing and assembly.</title>
        <authorList>
            <person name="Xue Q."/>
            <person name="Yan X."/>
            <person name="Jia L."/>
            <person name="Yan H."/>
        </authorList>
    </citation>
    <scope>NUCLEOTIDE SEQUENCE [LARGE SCALE GENOMIC DNA]</scope>
    <source>
        <strain evidence="2 3">ACT12</strain>
    </source>
</reference>
<dbReference type="EMBL" id="CP019724">
    <property type="protein sequence ID" value="AQS65983.1"/>
    <property type="molecule type" value="Genomic_DNA"/>
</dbReference>
<dbReference type="RefSeq" id="WP_055421308.1">
    <property type="nucleotide sequence ID" value="NZ_CP019724.1"/>
</dbReference>
<evidence type="ECO:0000313" key="2">
    <source>
        <dbReference type="EMBL" id="AQS65983.1"/>
    </source>
</evidence>
<evidence type="ECO:0008006" key="4">
    <source>
        <dbReference type="Google" id="ProtNLM"/>
    </source>
</evidence>
<evidence type="ECO:0000256" key="1">
    <source>
        <dbReference type="SAM" id="MobiDB-lite"/>
    </source>
</evidence>
<proteinExistence type="predicted"/>
<sequence>MSDSKAVMAAVVAGGYLLGRTKKARLAFVVGSYLVGRRVGLSPGQVLSQGLTGLQQTPQLRELTDQVRGELLTAVRTAVTAAADRRLTGLADTLRDRTDALTGTGTGRQGDGDDERGPYDGYDAYDEYDPDDADDDAPDEAAFFDAEEREEDRRPAPPRKTGEKAPPGKPAPPAKKAAKKAAEKTAKKAVPAKKTASPAHRHGGVRR</sequence>
<protein>
    <recommendedName>
        <fullName evidence="4">Histone protein</fullName>
    </recommendedName>
</protein>
<accession>A0A1S6J2J7</accession>
<feature type="compositionally biased region" description="Low complexity" evidence="1">
    <location>
        <begin position="188"/>
        <end position="198"/>
    </location>
</feature>
<feature type="region of interest" description="Disordered" evidence="1">
    <location>
        <begin position="98"/>
        <end position="207"/>
    </location>
</feature>
<dbReference type="Proteomes" id="UP000189443">
    <property type="component" value="Chromosome"/>
</dbReference>
<dbReference type="OrthoDB" id="4338606at2"/>
<dbReference type="AlphaFoldDB" id="A0A1S6J2J7"/>
<organism evidence="2 3">
    <name type="scientific">Streptomyces pactum</name>
    <dbReference type="NCBI Taxonomy" id="68249"/>
    <lineage>
        <taxon>Bacteria</taxon>
        <taxon>Bacillati</taxon>
        <taxon>Actinomycetota</taxon>
        <taxon>Actinomycetes</taxon>
        <taxon>Kitasatosporales</taxon>
        <taxon>Streptomycetaceae</taxon>
        <taxon>Streptomyces</taxon>
    </lineage>
</organism>
<evidence type="ECO:0000313" key="3">
    <source>
        <dbReference type="Proteomes" id="UP000189443"/>
    </source>
</evidence>
<dbReference type="KEGG" id="spac:B1H29_02675"/>
<feature type="compositionally biased region" description="Basic and acidic residues" evidence="1">
    <location>
        <begin position="151"/>
        <end position="163"/>
    </location>
</feature>
<gene>
    <name evidence="2" type="ORF">B1H29_02675</name>
</gene>